<evidence type="ECO:0000256" key="5">
    <source>
        <dbReference type="SAM" id="Phobius"/>
    </source>
</evidence>
<protein>
    <recommendedName>
        <fullName evidence="7">Zinc/iron permease</fullName>
    </recommendedName>
</protein>
<dbReference type="PANTHER" id="PTHR11040">
    <property type="entry name" value="ZINC/IRON TRANSPORTER"/>
    <property type="match status" value="1"/>
</dbReference>
<feature type="transmembrane region" description="Helical" evidence="5">
    <location>
        <begin position="101"/>
        <end position="126"/>
    </location>
</feature>
<accession>A0A1B6CZX6</accession>
<gene>
    <name evidence="6" type="ORF">g.7521</name>
</gene>
<feature type="transmembrane region" description="Helical" evidence="5">
    <location>
        <begin position="58"/>
        <end position="79"/>
    </location>
</feature>
<dbReference type="InterPro" id="IPR003689">
    <property type="entry name" value="ZIP"/>
</dbReference>
<dbReference type="GO" id="GO:0005385">
    <property type="term" value="F:zinc ion transmembrane transporter activity"/>
    <property type="evidence" value="ECO:0007669"/>
    <property type="project" value="TreeGrafter"/>
</dbReference>
<dbReference type="Pfam" id="PF02535">
    <property type="entry name" value="Zip"/>
    <property type="match status" value="1"/>
</dbReference>
<proteinExistence type="predicted"/>
<evidence type="ECO:0008006" key="7">
    <source>
        <dbReference type="Google" id="ProtNLM"/>
    </source>
</evidence>
<organism evidence="6">
    <name type="scientific">Clastoptera arizonana</name>
    <name type="common">Arizona spittle bug</name>
    <dbReference type="NCBI Taxonomy" id="38151"/>
    <lineage>
        <taxon>Eukaryota</taxon>
        <taxon>Metazoa</taxon>
        <taxon>Ecdysozoa</taxon>
        <taxon>Arthropoda</taxon>
        <taxon>Hexapoda</taxon>
        <taxon>Insecta</taxon>
        <taxon>Pterygota</taxon>
        <taxon>Neoptera</taxon>
        <taxon>Paraneoptera</taxon>
        <taxon>Hemiptera</taxon>
        <taxon>Auchenorrhyncha</taxon>
        <taxon>Cercopoidea</taxon>
        <taxon>Clastopteridae</taxon>
        <taxon>Clastoptera</taxon>
    </lineage>
</organism>
<keyword evidence="4 5" id="KW-0472">Membrane</keyword>
<keyword evidence="3 5" id="KW-1133">Transmembrane helix</keyword>
<feature type="transmembrane region" description="Helical" evidence="5">
    <location>
        <begin position="275"/>
        <end position="294"/>
    </location>
</feature>
<feature type="transmembrane region" description="Helical" evidence="5">
    <location>
        <begin position="250"/>
        <end position="269"/>
    </location>
</feature>
<dbReference type="EMBL" id="GEDC01018425">
    <property type="protein sequence ID" value="JAS18873.1"/>
    <property type="molecule type" value="Transcribed_RNA"/>
</dbReference>
<dbReference type="PANTHER" id="PTHR11040:SF203">
    <property type="entry name" value="FI18611P1-RELATED"/>
    <property type="match status" value="1"/>
</dbReference>
<evidence type="ECO:0000256" key="3">
    <source>
        <dbReference type="ARBA" id="ARBA00022989"/>
    </source>
</evidence>
<evidence type="ECO:0000256" key="4">
    <source>
        <dbReference type="ARBA" id="ARBA00023136"/>
    </source>
</evidence>
<name>A0A1B6CZX6_9HEMI</name>
<evidence type="ECO:0000313" key="6">
    <source>
        <dbReference type="EMBL" id="JAS18873.1"/>
    </source>
</evidence>
<keyword evidence="2 5" id="KW-0812">Transmembrane</keyword>
<evidence type="ECO:0000256" key="1">
    <source>
        <dbReference type="ARBA" id="ARBA00004141"/>
    </source>
</evidence>
<dbReference type="GO" id="GO:0005886">
    <property type="term" value="C:plasma membrane"/>
    <property type="evidence" value="ECO:0007669"/>
    <property type="project" value="TreeGrafter"/>
</dbReference>
<sequence>MALGQLVASSEDTVSAKIISMLLLGLSSLVMILLPIFLSKSINKANTESKHGSKVEYVLSLLLSFGGGVLLSTVFLHLLPEVKEGVESLTSQGKLPAEPPVALPELIMCIGFFTMLIVEELIHTYLDSRTQKRHPKKFDIEMDPEVTIMDCTDLNKGLSNSSAKITLIDSELIPPGEGFDSERRASFMQTNIDTTFPPVNDDKVFDETINITHYKKNYGPNKEASHHEDHSHFGHQHIPTSEDPILFRELLIVIALTVHEVFEGLAIGLETHLESVWYLLTAVAVHKSVIAFCIGVEMVSASTRILLAIVYALIFAVASPIGIAMGLFLEGQQNIMDVLSVFLQGMATGTLLYVVFFEVLKRKPGRKAGLNQMLCIVVGFITMATLQAVLA</sequence>
<dbReference type="AlphaFoldDB" id="A0A1B6CZX6"/>
<feature type="transmembrane region" description="Helical" evidence="5">
    <location>
        <begin position="306"/>
        <end position="329"/>
    </location>
</feature>
<reference evidence="6" key="1">
    <citation type="submission" date="2015-12" db="EMBL/GenBank/DDBJ databases">
        <title>De novo transcriptome assembly of four potential Pierce s Disease insect vectors from Arizona vineyards.</title>
        <authorList>
            <person name="Tassone E.E."/>
        </authorList>
    </citation>
    <scope>NUCLEOTIDE SEQUENCE</scope>
</reference>
<feature type="transmembrane region" description="Helical" evidence="5">
    <location>
        <begin position="341"/>
        <end position="360"/>
    </location>
</feature>
<comment type="subcellular location">
    <subcellularLocation>
        <location evidence="1">Membrane</location>
        <topology evidence="1">Multi-pass membrane protein</topology>
    </subcellularLocation>
</comment>
<feature type="transmembrane region" description="Helical" evidence="5">
    <location>
        <begin position="18"/>
        <end position="38"/>
    </location>
</feature>
<feature type="transmembrane region" description="Helical" evidence="5">
    <location>
        <begin position="372"/>
        <end position="390"/>
    </location>
</feature>
<evidence type="ECO:0000256" key="2">
    <source>
        <dbReference type="ARBA" id="ARBA00022692"/>
    </source>
</evidence>